<keyword evidence="4" id="KW-0804">Transcription</keyword>
<keyword evidence="2" id="KW-0731">Sigma factor</keyword>
<evidence type="ECO:0000256" key="3">
    <source>
        <dbReference type="ARBA" id="ARBA00023125"/>
    </source>
</evidence>
<comment type="caution">
    <text evidence="7">The sequence shown here is derived from an EMBL/GenBank/DDBJ whole genome shotgun (WGS) entry which is preliminary data.</text>
</comment>
<evidence type="ECO:0000256" key="5">
    <source>
        <dbReference type="SAM" id="MobiDB-lite"/>
    </source>
</evidence>
<dbReference type="EMBL" id="JADBDY010000001">
    <property type="protein sequence ID" value="MBE1457146.1"/>
    <property type="molecule type" value="Genomic_DNA"/>
</dbReference>
<evidence type="ECO:0000256" key="1">
    <source>
        <dbReference type="ARBA" id="ARBA00023015"/>
    </source>
</evidence>
<dbReference type="InterPro" id="IPR013325">
    <property type="entry name" value="RNA_pol_sigma_r2"/>
</dbReference>
<name>A0ABR9HDN8_9ACTN</name>
<sequence length="193" mass="22316">MSVPATTGPERAPRSDAELVLSACHGDADAWEAIVDRHLGMVNRIARSYGLPRQDHEDAVQTVWLRLNQNLPRLHSPHLLAAWLSRAAHTACGRQRQHRRRLLPVDPLTLAEHLHHPTDPEHEYLLKERHAELHRAIGELTDPVDRRVARHYLDDSPDARPISHRTTPNQRRHLLRQLRRSLRATREPNERRA</sequence>
<proteinExistence type="predicted"/>
<evidence type="ECO:0000256" key="2">
    <source>
        <dbReference type="ARBA" id="ARBA00023082"/>
    </source>
</evidence>
<keyword evidence="1" id="KW-0805">Transcription regulation</keyword>
<feature type="domain" description="RNA polymerase sigma-70 region 2" evidence="6">
    <location>
        <begin position="35"/>
        <end position="101"/>
    </location>
</feature>
<dbReference type="Pfam" id="PF04542">
    <property type="entry name" value="Sigma70_r2"/>
    <property type="match status" value="1"/>
</dbReference>
<evidence type="ECO:0000313" key="8">
    <source>
        <dbReference type="Proteomes" id="UP000598217"/>
    </source>
</evidence>
<dbReference type="Proteomes" id="UP000598217">
    <property type="component" value="Unassembled WGS sequence"/>
</dbReference>
<dbReference type="Gene3D" id="1.10.1740.10">
    <property type="match status" value="1"/>
</dbReference>
<reference evidence="7 8" key="1">
    <citation type="submission" date="2020-10" db="EMBL/GenBank/DDBJ databases">
        <title>Sequencing the genomes of 1000 actinobacteria strains.</title>
        <authorList>
            <person name="Klenk H.-P."/>
        </authorList>
    </citation>
    <scope>NUCLEOTIDE SEQUENCE [LARGE SCALE GENOMIC DNA]</scope>
    <source>
        <strain evidence="7 8">DSM 45157</strain>
    </source>
</reference>
<evidence type="ECO:0000256" key="4">
    <source>
        <dbReference type="ARBA" id="ARBA00023163"/>
    </source>
</evidence>
<feature type="region of interest" description="Disordered" evidence="5">
    <location>
        <begin position="152"/>
        <end position="173"/>
    </location>
</feature>
<dbReference type="InterPro" id="IPR007627">
    <property type="entry name" value="RNA_pol_sigma70_r2"/>
</dbReference>
<dbReference type="RefSeq" id="WP_191273106.1">
    <property type="nucleotide sequence ID" value="NZ_BMXJ01000006.1"/>
</dbReference>
<protein>
    <submittedName>
        <fullName evidence="7">RNA polymerase sigma factor (Sigma-70 family)</fullName>
    </submittedName>
</protein>
<dbReference type="PANTHER" id="PTHR43133:SF8">
    <property type="entry name" value="RNA POLYMERASE SIGMA FACTOR HI_1459-RELATED"/>
    <property type="match status" value="1"/>
</dbReference>
<dbReference type="SUPFAM" id="SSF88946">
    <property type="entry name" value="Sigma2 domain of RNA polymerase sigma factors"/>
    <property type="match status" value="1"/>
</dbReference>
<evidence type="ECO:0000259" key="6">
    <source>
        <dbReference type="Pfam" id="PF04542"/>
    </source>
</evidence>
<evidence type="ECO:0000313" key="7">
    <source>
        <dbReference type="EMBL" id="MBE1457146.1"/>
    </source>
</evidence>
<organism evidence="7 8">
    <name type="scientific">Nocardiopsis terrae</name>
    <dbReference type="NCBI Taxonomy" id="372655"/>
    <lineage>
        <taxon>Bacteria</taxon>
        <taxon>Bacillati</taxon>
        <taxon>Actinomycetota</taxon>
        <taxon>Actinomycetes</taxon>
        <taxon>Streptosporangiales</taxon>
        <taxon>Nocardiopsidaceae</taxon>
        <taxon>Nocardiopsis</taxon>
    </lineage>
</organism>
<accession>A0ABR9HDN8</accession>
<dbReference type="PANTHER" id="PTHR43133">
    <property type="entry name" value="RNA POLYMERASE ECF-TYPE SIGMA FACTO"/>
    <property type="match status" value="1"/>
</dbReference>
<gene>
    <name evidence="7" type="ORF">H4W79_001360</name>
</gene>
<keyword evidence="3" id="KW-0238">DNA-binding</keyword>
<keyword evidence="8" id="KW-1185">Reference proteome</keyword>
<dbReference type="InterPro" id="IPR039425">
    <property type="entry name" value="RNA_pol_sigma-70-like"/>
</dbReference>